<dbReference type="GO" id="GO:0016301">
    <property type="term" value="F:kinase activity"/>
    <property type="evidence" value="ECO:0007669"/>
    <property type="project" value="UniProtKB-KW"/>
</dbReference>
<evidence type="ECO:0000313" key="8">
    <source>
        <dbReference type="Proteomes" id="UP000807306"/>
    </source>
</evidence>
<dbReference type="PIRSF" id="PIRSF015582">
    <property type="entry name" value="Cit_lyase_B"/>
    <property type="match status" value="1"/>
</dbReference>
<keyword evidence="2 5" id="KW-0479">Metal-binding</keyword>
<dbReference type="PANTHER" id="PTHR32308:SF0">
    <property type="entry name" value="HPCH_HPAI ALDOLASE_CITRATE LYASE DOMAIN-CONTAINING PROTEIN"/>
    <property type="match status" value="1"/>
</dbReference>
<feature type="binding site" evidence="4">
    <location>
        <position position="165"/>
    </location>
    <ligand>
        <name>substrate</name>
    </ligand>
</feature>
<evidence type="ECO:0000313" key="7">
    <source>
        <dbReference type="EMBL" id="KAF9534502.1"/>
    </source>
</evidence>
<keyword evidence="8" id="KW-1185">Reference proteome</keyword>
<evidence type="ECO:0000259" key="6">
    <source>
        <dbReference type="Pfam" id="PF03328"/>
    </source>
</evidence>
<sequence length="339" mass="37126">MLALLRNYHRGAPSPKPTLFPTISSRAFHKNVSHLHRSYLYVPCSSEKMLEKSLKCGSDVVIYDLEDSVSPKPEDKAAARRRLKSFLRDRSESGLKQMNVSVRVNSVSTPLFQQDIADIVSESLVDSIVLPKIHSKDDLDIVAAAVSRARTNFDQKPLEIIPSIESAKGMFNIGSIAAWSPSATGNSRGGVISALMFAAEDYCADTKIIRTITRHELLYTRSQIVITAKAFGLEAIDMVCINYKDPEFLKDEASEARRLGFTGKQAIHPTQIEVINKAFVPTAEEIHLAARIVKAMDEAHGAQRGAVGLDGVMIDAPMILQAQITLKVAKDAGLDIPSV</sequence>
<dbReference type="InterPro" id="IPR005000">
    <property type="entry name" value="Aldolase/citrate-lyase_domain"/>
</dbReference>
<comment type="caution">
    <text evidence="7">The sequence shown here is derived from an EMBL/GenBank/DDBJ whole genome shotgun (WGS) entry which is preliminary data.</text>
</comment>
<dbReference type="InterPro" id="IPR011206">
    <property type="entry name" value="Citrate_lyase_beta/mcl1/mcl2"/>
</dbReference>
<feature type="domain" description="HpcH/HpaI aldolase/citrate lyase" evidence="6">
    <location>
        <begin position="37"/>
        <end position="269"/>
    </location>
</feature>
<dbReference type="EMBL" id="MU157826">
    <property type="protein sequence ID" value="KAF9534502.1"/>
    <property type="molecule type" value="Genomic_DNA"/>
</dbReference>
<keyword evidence="7" id="KW-0670">Pyruvate</keyword>
<dbReference type="OrthoDB" id="1773at2759"/>
<name>A0A9P6EST3_9AGAR</name>
<dbReference type="GO" id="GO:0000287">
    <property type="term" value="F:magnesium ion binding"/>
    <property type="evidence" value="ECO:0007669"/>
    <property type="project" value="TreeGrafter"/>
</dbReference>
<dbReference type="InterPro" id="IPR040442">
    <property type="entry name" value="Pyrv_kinase-like_dom_sf"/>
</dbReference>
<proteinExistence type="predicted"/>
<evidence type="ECO:0000256" key="1">
    <source>
        <dbReference type="ARBA" id="ARBA00001946"/>
    </source>
</evidence>
<dbReference type="PANTHER" id="PTHR32308">
    <property type="entry name" value="LYASE BETA SUBUNIT, PUTATIVE (AFU_ORTHOLOGUE AFUA_4G13030)-RELATED"/>
    <property type="match status" value="1"/>
</dbReference>
<protein>
    <submittedName>
        <fullName evidence="7">Pyruvate/Phosphoenolpyruvate kinase-like domain-containing protein</fullName>
    </submittedName>
</protein>
<keyword evidence="3 5" id="KW-0460">Magnesium</keyword>
<keyword evidence="7" id="KW-0808">Transferase</keyword>
<evidence type="ECO:0000256" key="3">
    <source>
        <dbReference type="ARBA" id="ARBA00022842"/>
    </source>
</evidence>
<evidence type="ECO:0000256" key="2">
    <source>
        <dbReference type="ARBA" id="ARBA00022723"/>
    </source>
</evidence>
<dbReference type="SUPFAM" id="SSF51621">
    <property type="entry name" value="Phosphoenolpyruvate/pyruvate domain"/>
    <property type="match status" value="1"/>
</dbReference>
<accession>A0A9P6EST3</accession>
<dbReference type="Pfam" id="PF03328">
    <property type="entry name" value="HpcH_HpaI"/>
    <property type="match status" value="1"/>
</dbReference>
<organism evidence="7 8">
    <name type="scientific">Crepidotus variabilis</name>
    <dbReference type="NCBI Taxonomy" id="179855"/>
    <lineage>
        <taxon>Eukaryota</taxon>
        <taxon>Fungi</taxon>
        <taxon>Dikarya</taxon>
        <taxon>Basidiomycota</taxon>
        <taxon>Agaricomycotina</taxon>
        <taxon>Agaricomycetes</taxon>
        <taxon>Agaricomycetidae</taxon>
        <taxon>Agaricales</taxon>
        <taxon>Agaricineae</taxon>
        <taxon>Crepidotaceae</taxon>
        <taxon>Crepidotus</taxon>
    </lineage>
</organism>
<dbReference type="Proteomes" id="UP000807306">
    <property type="component" value="Unassembled WGS sequence"/>
</dbReference>
<evidence type="ECO:0000256" key="4">
    <source>
        <dbReference type="PIRSR" id="PIRSR015582-1"/>
    </source>
</evidence>
<feature type="binding site" evidence="5">
    <location>
        <position position="201"/>
    </location>
    <ligand>
        <name>Mg(2+)</name>
        <dbReference type="ChEBI" id="CHEBI:18420"/>
    </ligand>
</feature>
<dbReference type="AlphaFoldDB" id="A0A9P6EST3"/>
<keyword evidence="7" id="KW-0418">Kinase</keyword>
<dbReference type="InterPro" id="IPR015813">
    <property type="entry name" value="Pyrv/PenolPyrv_kinase-like_dom"/>
</dbReference>
<dbReference type="Gene3D" id="3.20.20.60">
    <property type="entry name" value="Phosphoenolpyruvate-binding domains"/>
    <property type="match status" value="1"/>
</dbReference>
<dbReference type="GO" id="GO:0006107">
    <property type="term" value="P:oxaloacetate metabolic process"/>
    <property type="evidence" value="ECO:0007669"/>
    <property type="project" value="TreeGrafter"/>
</dbReference>
<evidence type="ECO:0000256" key="5">
    <source>
        <dbReference type="PIRSR" id="PIRSR015582-2"/>
    </source>
</evidence>
<comment type="cofactor">
    <cofactor evidence="1">
        <name>Mg(2+)</name>
        <dbReference type="ChEBI" id="CHEBI:18420"/>
    </cofactor>
</comment>
<feature type="binding site" evidence="5">
    <location>
        <position position="165"/>
    </location>
    <ligand>
        <name>Mg(2+)</name>
        <dbReference type="ChEBI" id="CHEBI:18420"/>
    </ligand>
</feature>
<reference evidence="7" key="1">
    <citation type="submission" date="2020-11" db="EMBL/GenBank/DDBJ databases">
        <authorList>
            <consortium name="DOE Joint Genome Institute"/>
            <person name="Ahrendt S."/>
            <person name="Riley R."/>
            <person name="Andreopoulos W."/>
            <person name="Labutti K."/>
            <person name="Pangilinan J."/>
            <person name="Ruiz-Duenas F.J."/>
            <person name="Barrasa J.M."/>
            <person name="Sanchez-Garcia M."/>
            <person name="Camarero S."/>
            <person name="Miyauchi S."/>
            <person name="Serrano A."/>
            <person name="Linde D."/>
            <person name="Babiker R."/>
            <person name="Drula E."/>
            <person name="Ayuso-Fernandez I."/>
            <person name="Pacheco R."/>
            <person name="Padilla G."/>
            <person name="Ferreira P."/>
            <person name="Barriuso J."/>
            <person name="Kellner H."/>
            <person name="Castanera R."/>
            <person name="Alfaro M."/>
            <person name="Ramirez L."/>
            <person name="Pisabarro A.G."/>
            <person name="Kuo A."/>
            <person name="Tritt A."/>
            <person name="Lipzen A."/>
            <person name="He G."/>
            <person name="Yan M."/>
            <person name="Ng V."/>
            <person name="Cullen D."/>
            <person name="Martin F."/>
            <person name="Rosso M.-N."/>
            <person name="Henrissat B."/>
            <person name="Hibbett D."/>
            <person name="Martinez A.T."/>
            <person name="Grigoriev I.V."/>
        </authorList>
    </citation>
    <scope>NUCLEOTIDE SEQUENCE</scope>
    <source>
        <strain evidence="7">CBS 506.95</strain>
    </source>
</reference>
<feature type="binding site" evidence="4">
    <location>
        <position position="103"/>
    </location>
    <ligand>
        <name>substrate</name>
    </ligand>
</feature>
<gene>
    <name evidence="7" type="ORF">CPB83DRAFT_844326</name>
</gene>